<dbReference type="EMBL" id="FOGM01000021">
    <property type="protein sequence ID" value="SES18929.1"/>
    <property type="molecule type" value="Genomic_DNA"/>
</dbReference>
<name>A0A1H9VBI1_9STRE</name>
<dbReference type="AlphaFoldDB" id="A0A1H9VBI1"/>
<evidence type="ECO:0000313" key="2">
    <source>
        <dbReference type="Proteomes" id="UP000182712"/>
    </source>
</evidence>
<gene>
    <name evidence="1" type="ORF">SAMN04487840_12135</name>
</gene>
<sequence>MRKLKDLKEIFEDNLDGYDVALAIIGSFIGVFLGTLIFWFLFRN</sequence>
<reference evidence="1 2" key="1">
    <citation type="submission" date="2016-10" db="EMBL/GenBank/DDBJ databases">
        <authorList>
            <person name="de Groot N.N."/>
        </authorList>
    </citation>
    <scope>NUCLEOTIDE SEQUENCE [LARGE SCALE GENOMIC DNA]</scope>
    <source>
        <strain evidence="1 2">VTM2R47</strain>
    </source>
</reference>
<proteinExistence type="predicted"/>
<dbReference type="Proteomes" id="UP000182712">
    <property type="component" value="Unassembled WGS sequence"/>
</dbReference>
<dbReference type="RefSeq" id="WP_256201918.1">
    <property type="nucleotide sequence ID" value="NZ_FOGM01000021.1"/>
</dbReference>
<accession>A0A1H9VBI1</accession>
<protein>
    <submittedName>
        <fullName evidence="1">Uncharacterized protein</fullName>
    </submittedName>
</protein>
<evidence type="ECO:0000313" key="1">
    <source>
        <dbReference type="EMBL" id="SES18929.1"/>
    </source>
</evidence>
<organism evidence="1 2">
    <name type="scientific">Streptococcus gallolyticus</name>
    <dbReference type="NCBI Taxonomy" id="315405"/>
    <lineage>
        <taxon>Bacteria</taxon>
        <taxon>Bacillati</taxon>
        <taxon>Bacillota</taxon>
        <taxon>Bacilli</taxon>
        <taxon>Lactobacillales</taxon>
        <taxon>Streptococcaceae</taxon>
        <taxon>Streptococcus</taxon>
    </lineage>
</organism>